<gene>
    <name evidence="1" type="ORF">A9K58_11765</name>
</gene>
<dbReference type="AlphaFoldDB" id="A0A1A6XV50"/>
<dbReference type="EMBL" id="LYVJ01000008">
    <property type="protein sequence ID" value="OBU66444.1"/>
    <property type="molecule type" value="Genomic_DNA"/>
</dbReference>
<dbReference type="OrthoDB" id="8965824at2"/>
<comment type="caution">
    <text evidence="1">The sequence shown here is derived from an EMBL/GenBank/DDBJ whole genome shotgun (WGS) entry which is preliminary data.</text>
</comment>
<dbReference type="Proteomes" id="UP000092256">
    <property type="component" value="Unassembled WGS sequence"/>
</dbReference>
<reference evidence="1 2" key="1">
    <citation type="submission" date="2016-05" db="EMBL/GenBank/DDBJ databases">
        <title>Draft Genome Sequences of Stenotrophomonas maltophilia Strains Sm32COP, Sm41DVV, Sm46PAILV, SmF3, SmF22, SmSOFb1 and SmCVFa1, Isolated from Different Manures, in France.</title>
        <authorList>
            <person name="Nazaret S."/>
            <person name="Bodilis J."/>
        </authorList>
    </citation>
    <scope>NUCLEOTIDE SEQUENCE [LARGE SCALE GENOMIC DNA]</scope>
    <source>
        <strain evidence="1 2">Sm46PAILV</strain>
    </source>
</reference>
<evidence type="ECO:0000313" key="2">
    <source>
        <dbReference type="Proteomes" id="UP000092256"/>
    </source>
</evidence>
<accession>A0A1A6XV50</accession>
<sequence length="167" mass="18085">MALLHAKTAAGRQEIEDRARRLPAALRSILLMVDGHRDDTELRGLLAGLRAPPDALEQLAAQGLIEVVGGSVEAAPARGISTGREQDPALYQQLYDAMSEAVRRHLGLKGYFMQLKIERCADAVALERLCPELLAAVGKARSPALAQRWWQETQAALVKGNGEVVQA</sequence>
<protein>
    <recommendedName>
        <fullName evidence="3">Proline-rich protein</fullName>
    </recommendedName>
</protein>
<name>A0A1A6XV50_STEMA</name>
<organism evidence="1 2">
    <name type="scientific">Stenotrophomonas maltophilia</name>
    <name type="common">Pseudomonas maltophilia</name>
    <name type="synonym">Xanthomonas maltophilia</name>
    <dbReference type="NCBI Taxonomy" id="40324"/>
    <lineage>
        <taxon>Bacteria</taxon>
        <taxon>Pseudomonadati</taxon>
        <taxon>Pseudomonadota</taxon>
        <taxon>Gammaproteobacteria</taxon>
        <taxon>Lysobacterales</taxon>
        <taxon>Lysobacteraceae</taxon>
        <taxon>Stenotrophomonas</taxon>
        <taxon>Stenotrophomonas maltophilia group</taxon>
    </lineage>
</organism>
<proteinExistence type="predicted"/>
<evidence type="ECO:0000313" key="1">
    <source>
        <dbReference type="EMBL" id="OBU66444.1"/>
    </source>
</evidence>
<evidence type="ECO:0008006" key="3">
    <source>
        <dbReference type="Google" id="ProtNLM"/>
    </source>
</evidence>
<dbReference type="RefSeq" id="WP_065199522.1">
    <property type="nucleotide sequence ID" value="NZ_LYVJ01000008.1"/>
</dbReference>